<dbReference type="SUPFAM" id="SSF52833">
    <property type="entry name" value="Thioredoxin-like"/>
    <property type="match status" value="1"/>
</dbReference>
<evidence type="ECO:0000259" key="3">
    <source>
        <dbReference type="PROSITE" id="PS50404"/>
    </source>
</evidence>
<feature type="domain" description="GST N-terminal" evidence="3">
    <location>
        <begin position="115"/>
        <end position="205"/>
    </location>
</feature>
<dbReference type="PROSITE" id="PS50404">
    <property type="entry name" value="GST_NTER"/>
    <property type="match status" value="1"/>
</dbReference>
<evidence type="ECO:0000313" key="5">
    <source>
        <dbReference type="EMBL" id="TPX14333.1"/>
    </source>
</evidence>
<reference evidence="5 6" key="1">
    <citation type="submission" date="2019-06" db="EMBL/GenBank/DDBJ databases">
        <title>Draft genome sequence of the filamentous fungus Phialemoniopsis curvata isolated from diesel fuel.</title>
        <authorList>
            <person name="Varaljay V.A."/>
            <person name="Lyon W.J."/>
            <person name="Crouch A.L."/>
            <person name="Drake C.E."/>
            <person name="Hollomon J.M."/>
            <person name="Nadeau L.J."/>
            <person name="Nunn H.S."/>
            <person name="Stevenson B.S."/>
            <person name="Bojanowski C.L."/>
            <person name="Crookes-Goodson W.J."/>
        </authorList>
    </citation>
    <scope>NUCLEOTIDE SEQUENCE [LARGE SCALE GENOMIC DNA]</scope>
    <source>
        <strain evidence="5 6">D216</strain>
    </source>
</reference>
<dbReference type="RefSeq" id="XP_030996044.1">
    <property type="nucleotide sequence ID" value="XM_031140061.1"/>
</dbReference>
<keyword evidence="2" id="KW-0472">Membrane</keyword>
<sequence>MGYSRGLVPGVCLPMALARQGYSTQASLGIPDLIGVFTSGDEPTLQLVEGLIYPAVILVFGLLVPLTHTLFPNAPRKTVLLNDLKFLRQALVTLWLEICANSILLLHHAMATEEQAKIKLHWLNGSRAQAILWLLEELSVPYELEIYHRQKTMLAPPELEKIHPLGKSPLVTVTPAGPPGGAEPFVLAESGFIIQYLCDHYGQGRDLVPRRWKEGQEGRVGGETEEWMRYQYILYYSEGSLMPYLWLTLIISALKGPAVPFFVRPITGMAANKIISMVVLPNIKRHYALLEQMLATAPGGGGGGGKFICGEHLTAADIVLSYPLLAGKGRVQELGAWDKGTPQATYPRLFEYVARLEAETGWKKSADKIREIEGDFSVTPKASL</sequence>
<dbReference type="SFLD" id="SFLDS00019">
    <property type="entry name" value="Glutathione_Transferase_(cytos"/>
    <property type="match status" value="1"/>
</dbReference>
<proteinExistence type="inferred from homology"/>
<evidence type="ECO:0000259" key="4">
    <source>
        <dbReference type="PROSITE" id="PS50405"/>
    </source>
</evidence>
<dbReference type="InterPro" id="IPR004045">
    <property type="entry name" value="Glutathione_S-Trfase_N"/>
</dbReference>
<organism evidence="5 6">
    <name type="scientific">Thyridium curvatum</name>
    <dbReference type="NCBI Taxonomy" id="1093900"/>
    <lineage>
        <taxon>Eukaryota</taxon>
        <taxon>Fungi</taxon>
        <taxon>Dikarya</taxon>
        <taxon>Ascomycota</taxon>
        <taxon>Pezizomycotina</taxon>
        <taxon>Sordariomycetes</taxon>
        <taxon>Sordariomycetidae</taxon>
        <taxon>Thyridiales</taxon>
        <taxon>Thyridiaceae</taxon>
        <taxon>Thyridium</taxon>
    </lineage>
</organism>
<accession>A0A507B398</accession>
<keyword evidence="6" id="KW-1185">Reference proteome</keyword>
<comment type="similarity">
    <text evidence="1">Belongs to the GST superfamily.</text>
</comment>
<evidence type="ECO:0000256" key="1">
    <source>
        <dbReference type="ARBA" id="ARBA00007409"/>
    </source>
</evidence>
<keyword evidence="2" id="KW-1133">Transmembrane helix</keyword>
<dbReference type="PANTHER" id="PTHR44051">
    <property type="entry name" value="GLUTATHIONE S-TRANSFERASE-RELATED"/>
    <property type="match status" value="1"/>
</dbReference>
<dbReference type="OrthoDB" id="2098326at2759"/>
<dbReference type="InParanoid" id="A0A507B398"/>
<dbReference type="PANTHER" id="PTHR44051:SF9">
    <property type="entry name" value="GLUTATHIONE S-TRANSFERASE 1"/>
    <property type="match status" value="1"/>
</dbReference>
<keyword evidence="2" id="KW-0812">Transmembrane</keyword>
<dbReference type="EMBL" id="SKBQ01000029">
    <property type="protein sequence ID" value="TPX14333.1"/>
    <property type="molecule type" value="Genomic_DNA"/>
</dbReference>
<dbReference type="SFLD" id="SFLDG00358">
    <property type="entry name" value="Main_(cytGST)"/>
    <property type="match status" value="1"/>
</dbReference>
<feature type="transmembrane region" description="Helical" evidence="2">
    <location>
        <begin position="50"/>
        <end position="71"/>
    </location>
</feature>
<dbReference type="AlphaFoldDB" id="A0A507B398"/>
<dbReference type="Gene3D" id="1.20.1050.10">
    <property type="match status" value="1"/>
</dbReference>
<dbReference type="SUPFAM" id="SSF47616">
    <property type="entry name" value="GST C-terminal domain-like"/>
    <property type="match status" value="1"/>
</dbReference>
<dbReference type="PROSITE" id="PS50405">
    <property type="entry name" value="GST_CTER"/>
    <property type="match status" value="1"/>
</dbReference>
<feature type="domain" description="GST C-terminal" evidence="4">
    <location>
        <begin position="223"/>
        <end position="376"/>
    </location>
</feature>
<evidence type="ECO:0000256" key="2">
    <source>
        <dbReference type="SAM" id="Phobius"/>
    </source>
</evidence>
<evidence type="ECO:0008006" key="7">
    <source>
        <dbReference type="Google" id="ProtNLM"/>
    </source>
</evidence>
<dbReference type="Proteomes" id="UP000319257">
    <property type="component" value="Unassembled WGS sequence"/>
</dbReference>
<dbReference type="InterPro" id="IPR036249">
    <property type="entry name" value="Thioredoxin-like_sf"/>
</dbReference>
<dbReference type="CDD" id="cd03046">
    <property type="entry name" value="GST_N_GTT1_like"/>
    <property type="match status" value="1"/>
</dbReference>
<dbReference type="Pfam" id="PF13409">
    <property type="entry name" value="GST_N_2"/>
    <property type="match status" value="1"/>
</dbReference>
<dbReference type="InterPro" id="IPR036282">
    <property type="entry name" value="Glutathione-S-Trfase_C_sf"/>
</dbReference>
<comment type="caution">
    <text evidence="5">The sequence shown here is derived from an EMBL/GenBank/DDBJ whole genome shotgun (WGS) entry which is preliminary data.</text>
</comment>
<evidence type="ECO:0000313" key="6">
    <source>
        <dbReference type="Proteomes" id="UP000319257"/>
    </source>
</evidence>
<dbReference type="STRING" id="1093900.A0A507B398"/>
<dbReference type="GeneID" id="41972976"/>
<protein>
    <recommendedName>
        <fullName evidence="7">Glutathione S-transferase</fullName>
    </recommendedName>
</protein>
<dbReference type="InterPro" id="IPR010987">
    <property type="entry name" value="Glutathione-S-Trfase_C-like"/>
</dbReference>
<dbReference type="InterPro" id="IPR040079">
    <property type="entry name" value="Glutathione_S-Trfase"/>
</dbReference>
<dbReference type="FunCoup" id="A0A507B398">
    <property type="interactions" value="104"/>
</dbReference>
<dbReference type="Gene3D" id="3.40.30.10">
    <property type="entry name" value="Glutaredoxin"/>
    <property type="match status" value="1"/>
</dbReference>
<gene>
    <name evidence="5" type="ORF">E0L32_005529</name>
</gene>
<name>A0A507B398_9PEZI</name>